<keyword evidence="2" id="KW-1185">Reference proteome</keyword>
<organism evidence="1 2">
    <name type="scientific">Trichonephila inaurata madagascariensis</name>
    <dbReference type="NCBI Taxonomy" id="2747483"/>
    <lineage>
        <taxon>Eukaryota</taxon>
        <taxon>Metazoa</taxon>
        <taxon>Ecdysozoa</taxon>
        <taxon>Arthropoda</taxon>
        <taxon>Chelicerata</taxon>
        <taxon>Arachnida</taxon>
        <taxon>Araneae</taxon>
        <taxon>Araneomorphae</taxon>
        <taxon>Entelegynae</taxon>
        <taxon>Araneoidea</taxon>
        <taxon>Nephilidae</taxon>
        <taxon>Trichonephila</taxon>
        <taxon>Trichonephila inaurata</taxon>
    </lineage>
</organism>
<name>A0A8X7CF43_9ARAC</name>
<gene>
    <name evidence="1" type="ORF">TNIN_331281</name>
</gene>
<sequence length="111" mass="12361">MARTSCRDCAAVGVRHPFPSRTTTAIRWRLGALGTISTTKKPYFLKLDLLREKCFPLINGRVFIARGNMAKTSSVGRKRVTYPFPSRQYTAILSLLCACGTMATTKKTPNF</sequence>
<accession>A0A8X7CF43</accession>
<dbReference type="EMBL" id="BMAV01017900">
    <property type="protein sequence ID" value="GFY69934.1"/>
    <property type="molecule type" value="Genomic_DNA"/>
</dbReference>
<evidence type="ECO:0000313" key="2">
    <source>
        <dbReference type="Proteomes" id="UP000886998"/>
    </source>
</evidence>
<evidence type="ECO:0000313" key="1">
    <source>
        <dbReference type="EMBL" id="GFY69934.1"/>
    </source>
</evidence>
<dbReference type="Proteomes" id="UP000886998">
    <property type="component" value="Unassembled WGS sequence"/>
</dbReference>
<protein>
    <submittedName>
        <fullName evidence="1">Uncharacterized protein</fullName>
    </submittedName>
</protein>
<comment type="caution">
    <text evidence="1">The sequence shown here is derived from an EMBL/GenBank/DDBJ whole genome shotgun (WGS) entry which is preliminary data.</text>
</comment>
<proteinExistence type="predicted"/>
<reference evidence="1" key="1">
    <citation type="submission" date="2020-08" db="EMBL/GenBank/DDBJ databases">
        <title>Multicomponent nature underlies the extraordinary mechanical properties of spider dragline silk.</title>
        <authorList>
            <person name="Kono N."/>
            <person name="Nakamura H."/>
            <person name="Mori M."/>
            <person name="Yoshida Y."/>
            <person name="Ohtoshi R."/>
            <person name="Malay A.D."/>
            <person name="Moran D.A.P."/>
            <person name="Tomita M."/>
            <person name="Numata K."/>
            <person name="Arakawa K."/>
        </authorList>
    </citation>
    <scope>NUCLEOTIDE SEQUENCE</scope>
</reference>
<dbReference type="AlphaFoldDB" id="A0A8X7CF43"/>